<dbReference type="STRING" id="446470.Snas_1224"/>
<name>D3QBB7_STANL</name>
<sequence length="645" mass="71127">MNDALDPTLLAEREHLDKSRVALGHMRQRTEAIGDNAGDELTAFALGRLRRQRLADLADRPDTPLFFGRLRWSAEDYHIGRRHVVDGGGNPMVLDWRAPLSRTFYQASVRNPMDVRLRRRFGFDGGDLTSFEDEHLDAGDEKGESSQILATEIERPRVGPMRDIVATIQPEQDDLVRADLATTICVQGAPGTGKTAVGLHRAAFLLYAFREQLKRSGVLIVGPNTAFMSYIDNVLPTLGEVDVTQLAVDELTDTVAVRGEDPIEVARLKHDVRMAEVLRRAVWGHVTVPEDSLMIAEGSWRWRLGTEYLRRAVSEALADDIPYLTGRERVRAQIVAGLRRQVELRSGDSPGEAWTRRMGRHKPVTAFLDEIWPELDPKRLLARMLTDADYRARVCEGILSQDEQDLLASRTKNPRYSRADAVLIDEIAGLLERPGGFGHVVVDEAQDLSAMQCRAIARRSTHGSITVLGDLAQGTSPWTAADWAQSLAHLGKPEGEIVALTTGFRVPADVLELANRLLPSLDVDVPEARSLRSDGLLEIDESSDLETDVAAAVDRALSWEGSIGVIAADAAIEKLRARLGDNDRVELVPATLAKGLEFDHVIVAEPADIVAAEPLGLRRLYVVLTRAVSRLTVVHTKPLPPQLSS</sequence>
<dbReference type="GO" id="GO:0003677">
    <property type="term" value="F:DNA binding"/>
    <property type="evidence" value="ECO:0007669"/>
    <property type="project" value="InterPro"/>
</dbReference>
<proteinExistence type="predicted"/>
<evidence type="ECO:0000313" key="1">
    <source>
        <dbReference type="EMBL" id="ADD40934.1"/>
    </source>
</evidence>
<dbReference type="Proteomes" id="UP000000844">
    <property type="component" value="Chromosome"/>
</dbReference>
<dbReference type="GO" id="GO:0043138">
    <property type="term" value="F:3'-5' DNA helicase activity"/>
    <property type="evidence" value="ECO:0007669"/>
    <property type="project" value="TreeGrafter"/>
</dbReference>
<organism evidence="1 2">
    <name type="scientific">Stackebrandtia nassauensis (strain DSM 44728 / CIP 108903 / NRRL B-16338 / NBRC 102104 / LLR-40K-21)</name>
    <dbReference type="NCBI Taxonomy" id="446470"/>
    <lineage>
        <taxon>Bacteria</taxon>
        <taxon>Bacillati</taxon>
        <taxon>Actinomycetota</taxon>
        <taxon>Actinomycetes</taxon>
        <taxon>Glycomycetales</taxon>
        <taxon>Glycomycetaceae</taxon>
        <taxon>Stackebrandtia</taxon>
    </lineage>
</organism>
<dbReference type="AlphaFoldDB" id="D3QBB7"/>
<dbReference type="PANTHER" id="PTHR11070">
    <property type="entry name" value="UVRD / RECB / PCRA DNA HELICASE FAMILY MEMBER"/>
    <property type="match status" value="1"/>
</dbReference>
<dbReference type="GO" id="GO:0000725">
    <property type="term" value="P:recombinational repair"/>
    <property type="evidence" value="ECO:0007669"/>
    <property type="project" value="TreeGrafter"/>
</dbReference>
<keyword evidence="1" id="KW-0347">Helicase</keyword>
<dbReference type="SUPFAM" id="SSF52540">
    <property type="entry name" value="P-loop containing nucleoside triphosphate hydrolases"/>
    <property type="match status" value="1"/>
</dbReference>
<dbReference type="Gene3D" id="3.40.50.300">
    <property type="entry name" value="P-loop containing nucleotide triphosphate hydrolases"/>
    <property type="match status" value="3"/>
</dbReference>
<dbReference type="RefSeq" id="WP_013016505.1">
    <property type="nucleotide sequence ID" value="NC_013947.1"/>
</dbReference>
<reference evidence="1 2" key="1">
    <citation type="journal article" date="2009" name="Stand. Genomic Sci.">
        <title>Complete genome sequence of Stackebrandtia nassauensis type strain (LLR-40K-21).</title>
        <authorList>
            <person name="Munk C."/>
            <person name="Lapidus A."/>
            <person name="Copeland A."/>
            <person name="Jando M."/>
            <person name="Mayilraj S."/>
            <person name="Glavina Del Rio T."/>
            <person name="Nolan M."/>
            <person name="Chen F."/>
            <person name="Lucas S."/>
            <person name="Tice H."/>
            <person name="Cheng J.F."/>
            <person name="Han C."/>
            <person name="Detter J.C."/>
            <person name="Bruce D."/>
            <person name="Goodwin L."/>
            <person name="Chain P."/>
            <person name="Pitluck S."/>
            <person name="Goker M."/>
            <person name="Ovchinikova G."/>
            <person name="Pati A."/>
            <person name="Ivanova N."/>
            <person name="Mavromatis K."/>
            <person name="Chen A."/>
            <person name="Palaniappan K."/>
            <person name="Land M."/>
            <person name="Hauser L."/>
            <person name="Chang Y.J."/>
            <person name="Jeffries C.D."/>
            <person name="Bristow J."/>
            <person name="Eisen J.A."/>
            <person name="Markowitz V."/>
            <person name="Hugenholtz P."/>
            <person name="Kyrpides N.C."/>
            <person name="Klenk H.P."/>
        </authorList>
    </citation>
    <scope>NUCLEOTIDE SEQUENCE [LARGE SCALE GENOMIC DNA]</scope>
    <source>
        <strain evidence="2">DSM 44728 / CIP 108903 / NRRL B-16338 / NBRC 102104 / LLR-40K-21</strain>
    </source>
</reference>
<gene>
    <name evidence="1" type="ordered locus">Snas_1224</name>
</gene>
<accession>D3QBB7</accession>
<dbReference type="GO" id="GO:0005829">
    <property type="term" value="C:cytosol"/>
    <property type="evidence" value="ECO:0007669"/>
    <property type="project" value="TreeGrafter"/>
</dbReference>
<dbReference type="EMBL" id="CP001778">
    <property type="protein sequence ID" value="ADD40934.1"/>
    <property type="molecule type" value="Genomic_DNA"/>
</dbReference>
<dbReference type="KEGG" id="sna:Snas_1224"/>
<keyword evidence="1" id="KW-0067">ATP-binding</keyword>
<dbReference type="InterPro" id="IPR027417">
    <property type="entry name" value="P-loop_NTPase"/>
</dbReference>
<keyword evidence="1" id="KW-0378">Hydrolase</keyword>
<dbReference type="GO" id="GO:0005524">
    <property type="term" value="F:ATP binding"/>
    <property type="evidence" value="ECO:0007669"/>
    <property type="project" value="InterPro"/>
</dbReference>
<dbReference type="InterPro" id="IPR000212">
    <property type="entry name" value="DNA_helicase_UvrD/REP"/>
</dbReference>
<protein>
    <submittedName>
        <fullName evidence="1">Superfamily I DNA and RNA helicase-like protein</fullName>
    </submittedName>
</protein>
<keyword evidence="1" id="KW-0547">Nucleotide-binding</keyword>
<dbReference type="HOGENOM" id="CLU_010312_3_0_11"/>
<dbReference type="eggNOG" id="COG3973">
    <property type="taxonomic scope" value="Bacteria"/>
</dbReference>
<keyword evidence="2" id="KW-1185">Reference proteome</keyword>
<evidence type="ECO:0000313" key="2">
    <source>
        <dbReference type="Proteomes" id="UP000000844"/>
    </source>
</evidence>
<dbReference type="PANTHER" id="PTHR11070:SF45">
    <property type="entry name" value="DNA 3'-5' HELICASE"/>
    <property type="match status" value="1"/>
</dbReference>
<dbReference type="OrthoDB" id="9787585at2"/>